<gene>
    <name evidence="4" type="ORF">WA026_006028</name>
</gene>
<comment type="similarity">
    <text evidence="1">Belongs to the TPD52 family.</text>
</comment>
<dbReference type="InterPro" id="IPR007327">
    <property type="entry name" value="TPD52"/>
</dbReference>
<organism evidence="4 5">
    <name type="scientific">Henosepilachna vigintioctopunctata</name>
    <dbReference type="NCBI Taxonomy" id="420089"/>
    <lineage>
        <taxon>Eukaryota</taxon>
        <taxon>Metazoa</taxon>
        <taxon>Ecdysozoa</taxon>
        <taxon>Arthropoda</taxon>
        <taxon>Hexapoda</taxon>
        <taxon>Insecta</taxon>
        <taxon>Pterygota</taxon>
        <taxon>Neoptera</taxon>
        <taxon>Endopterygota</taxon>
        <taxon>Coleoptera</taxon>
        <taxon>Polyphaga</taxon>
        <taxon>Cucujiformia</taxon>
        <taxon>Coccinelloidea</taxon>
        <taxon>Coccinellidae</taxon>
        <taxon>Epilachninae</taxon>
        <taxon>Epilachnini</taxon>
        <taxon>Henosepilachna</taxon>
    </lineage>
</organism>
<feature type="compositionally biased region" description="Basic and acidic residues" evidence="3">
    <location>
        <begin position="17"/>
        <end position="36"/>
    </location>
</feature>
<dbReference type="PANTHER" id="PTHR19307:SF14">
    <property type="entry name" value="TUMOR PROTEIN D52"/>
    <property type="match status" value="1"/>
</dbReference>
<evidence type="ECO:0000256" key="2">
    <source>
        <dbReference type="ARBA" id="ARBA00023054"/>
    </source>
</evidence>
<comment type="caution">
    <text evidence="4">The sequence shown here is derived from an EMBL/GenBank/DDBJ whole genome shotgun (WGS) entry which is preliminary data.</text>
</comment>
<evidence type="ECO:0000313" key="5">
    <source>
        <dbReference type="Proteomes" id="UP001431783"/>
    </source>
</evidence>
<accession>A0AAW1TP35</accession>
<reference evidence="4 5" key="1">
    <citation type="submission" date="2023-03" db="EMBL/GenBank/DDBJ databases">
        <title>Genome insight into feeding habits of ladybird beetles.</title>
        <authorList>
            <person name="Li H.-S."/>
            <person name="Huang Y.-H."/>
            <person name="Pang H."/>
        </authorList>
    </citation>
    <scope>NUCLEOTIDE SEQUENCE [LARGE SCALE GENOMIC DNA]</scope>
    <source>
        <strain evidence="4">SYSU_2023b</strain>
        <tissue evidence="4">Whole body</tissue>
    </source>
</reference>
<evidence type="ECO:0000313" key="4">
    <source>
        <dbReference type="EMBL" id="KAK9869931.1"/>
    </source>
</evidence>
<evidence type="ECO:0000256" key="3">
    <source>
        <dbReference type="SAM" id="MobiDB-lite"/>
    </source>
</evidence>
<protein>
    <submittedName>
        <fullName evidence="4">Uncharacterized protein</fullName>
    </submittedName>
</protein>
<proteinExistence type="inferred from homology"/>
<evidence type="ECO:0000256" key="1">
    <source>
        <dbReference type="ARBA" id="ARBA00005702"/>
    </source>
</evidence>
<dbReference type="Proteomes" id="UP001431783">
    <property type="component" value="Unassembled WGS sequence"/>
</dbReference>
<keyword evidence="5" id="KW-1185">Reference proteome</keyword>
<feature type="region of interest" description="Disordered" evidence="3">
    <location>
        <begin position="1"/>
        <end position="36"/>
    </location>
</feature>
<name>A0AAW1TP35_9CUCU</name>
<dbReference type="AlphaFoldDB" id="A0AAW1TP35"/>
<sequence>MNNISPTTETAMTAVDHGPDLSHISEEERQKQETSWKDALAHVEDEITTLCTVLTAKLRKSVELKRNIGITAWKGVSDDINQEIKNVKESNV</sequence>
<keyword evidence="2" id="KW-0175">Coiled coil</keyword>
<dbReference type="EMBL" id="JARQZJ010000002">
    <property type="protein sequence ID" value="KAK9869931.1"/>
    <property type="molecule type" value="Genomic_DNA"/>
</dbReference>
<dbReference type="Pfam" id="PF04201">
    <property type="entry name" value="TPD52"/>
    <property type="match status" value="1"/>
</dbReference>
<dbReference type="PANTHER" id="PTHR19307">
    <property type="entry name" value="TUMOR PROTEIN D52"/>
    <property type="match status" value="1"/>
</dbReference>
<dbReference type="GO" id="GO:0005737">
    <property type="term" value="C:cytoplasm"/>
    <property type="evidence" value="ECO:0007669"/>
    <property type="project" value="TreeGrafter"/>
</dbReference>
<feature type="compositionally biased region" description="Polar residues" evidence="3">
    <location>
        <begin position="1"/>
        <end position="11"/>
    </location>
</feature>